<feature type="transmembrane region" description="Helical" evidence="2">
    <location>
        <begin position="49"/>
        <end position="71"/>
    </location>
</feature>
<protein>
    <submittedName>
        <fullName evidence="3">Uncharacterized protein</fullName>
    </submittedName>
</protein>
<proteinExistence type="predicted"/>
<keyword evidence="2" id="KW-1133">Transmembrane helix</keyword>
<feature type="transmembrane region" description="Helical" evidence="2">
    <location>
        <begin position="365"/>
        <end position="390"/>
    </location>
</feature>
<reference evidence="3" key="1">
    <citation type="submission" date="2021-02" db="EMBL/GenBank/DDBJ databases">
        <authorList>
            <person name="Dougan E. K."/>
            <person name="Rhodes N."/>
            <person name="Thang M."/>
            <person name="Chan C."/>
        </authorList>
    </citation>
    <scope>NUCLEOTIDE SEQUENCE</scope>
</reference>
<keyword evidence="2" id="KW-0812">Transmembrane</keyword>
<feature type="region of interest" description="Disordered" evidence="1">
    <location>
        <begin position="408"/>
        <end position="441"/>
    </location>
</feature>
<keyword evidence="2" id="KW-0472">Membrane</keyword>
<feature type="compositionally biased region" description="Low complexity" evidence="1">
    <location>
        <begin position="429"/>
        <end position="441"/>
    </location>
</feature>
<dbReference type="Proteomes" id="UP000654075">
    <property type="component" value="Unassembled WGS sequence"/>
</dbReference>
<keyword evidence="5" id="KW-1185">Reference proteome</keyword>
<feature type="transmembrane region" description="Helical" evidence="2">
    <location>
        <begin position="130"/>
        <end position="153"/>
    </location>
</feature>
<dbReference type="EMBL" id="CAJNNW010026487">
    <property type="protein sequence ID" value="CAE8685831.1"/>
    <property type="molecule type" value="Genomic_DNA"/>
</dbReference>
<evidence type="ECO:0000313" key="4">
    <source>
        <dbReference type="EMBL" id="CAE8685831.1"/>
    </source>
</evidence>
<feature type="transmembrane region" description="Helical" evidence="2">
    <location>
        <begin position="279"/>
        <end position="301"/>
    </location>
</feature>
<evidence type="ECO:0000256" key="1">
    <source>
        <dbReference type="SAM" id="MobiDB-lite"/>
    </source>
</evidence>
<dbReference type="AlphaFoldDB" id="A0A813H3K3"/>
<evidence type="ECO:0000313" key="5">
    <source>
        <dbReference type="Proteomes" id="UP000654075"/>
    </source>
</evidence>
<name>A0A813H3K3_POLGL</name>
<feature type="transmembrane region" description="Helical" evidence="2">
    <location>
        <begin position="252"/>
        <end position="273"/>
    </location>
</feature>
<dbReference type="Proteomes" id="UP000626109">
    <property type="component" value="Unassembled WGS sequence"/>
</dbReference>
<dbReference type="EMBL" id="CAJNNV010030388">
    <property type="protein sequence ID" value="CAE8632369.1"/>
    <property type="molecule type" value="Genomic_DNA"/>
</dbReference>
<evidence type="ECO:0000256" key="2">
    <source>
        <dbReference type="SAM" id="Phobius"/>
    </source>
</evidence>
<feature type="transmembrane region" description="Helical" evidence="2">
    <location>
        <begin position="213"/>
        <end position="231"/>
    </location>
</feature>
<accession>A0A813H3K3</accession>
<organism evidence="3 5">
    <name type="scientific">Polarella glacialis</name>
    <name type="common">Dinoflagellate</name>
    <dbReference type="NCBI Taxonomy" id="89957"/>
    <lineage>
        <taxon>Eukaryota</taxon>
        <taxon>Sar</taxon>
        <taxon>Alveolata</taxon>
        <taxon>Dinophyceae</taxon>
        <taxon>Suessiales</taxon>
        <taxon>Suessiaceae</taxon>
        <taxon>Polarella</taxon>
    </lineage>
</organism>
<evidence type="ECO:0000313" key="3">
    <source>
        <dbReference type="EMBL" id="CAE8632369.1"/>
    </source>
</evidence>
<sequence>MTLLSNFVEYLNDNVLTMTMAASVGLIGEAIAADLMSKAHLVSLPVPQALLSLCVNLVLVCLLRAAGLLLWKRAADESTTRIVLGSMLQTIPWFVRVPKTTFVTAYLQAMYTAVGWSPAAGMVRDGSAGIAFLINTFIFLANFAILLGLAHVVQGRSDASSVTASWSTFVINCFYLAFMSGSGKTLYACWRILVLSLAGPRLAVLTAGLVEQVILFLLAWYMLASSLPNQFGNQNLTRLPYTQTHLSCQQYVVVYAWAYAFVSYAWDLLYIYVGGQSTSYLFGFTLFIFVLLVLLCGALALAKSTPDNNFYDMHGHESKAAACMMIFWLVDFMTWWAWGETMVIIDRGVENPPPEEGELATISPITILLNCGIVLSLLLLIGGIHALNVAALHRKKAHLRPCWKHHAKPEDEAHSHLNPNSHNHRGHHNSNNNSNQSNKNNNTLQPVVCLRDCAIGKSTDKSPAAGGFFIKKPRVGSSRDMCCLQLGFQR</sequence>
<gene>
    <name evidence="3" type="ORF">PGLA1383_LOCUS48351</name>
    <name evidence="4" type="ORF">PGLA2088_LOCUS24674</name>
</gene>
<comment type="caution">
    <text evidence="3">The sequence shown here is derived from an EMBL/GenBank/DDBJ whole genome shotgun (WGS) entry which is preliminary data.</text>
</comment>